<accession>A0A1H4VMX3</accession>
<keyword evidence="3" id="KW-1185">Reference proteome</keyword>
<reference evidence="3" key="1">
    <citation type="submission" date="2016-10" db="EMBL/GenBank/DDBJ databases">
        <authorList>
            <person name="Varghese N."/>
            <person name="Submissions S."/>
        </authorList>
    </citation>
    <scope>NUCLEOTIDE SEQUENCE [LARGE SCALE GENOMIC DNA]</scope>
    <source>
        <strain evidence="3">DSM 44234</strain>
    </source>
</reference>
<evidence type="ECO:0000313" key="3">
    <source>
        <dbReference type="Proteomes" id="UP000182241"/>
    </source>
</evidence>
<feature type="compositionally biased region" description="Basic and acidic residues" evidence="1">
    <location>
        <begin position="144"/>
        <end position="154"/>
    </location>
</feature>
<dbReference type="EMBL" id="FNSA01000003">
    <property type="protein sequence ID" value="SEC82367.1"/>
    <property type="molecule type" value="Genomic_DNA"/>
</dbReference>
<evidence type="ECO:0000313" key="2">
    <source>
        <dbReference type="EMBL" id="SEC82367.1"/>
    </source>
</evidence>
<evidence type="ECO:0000256" key="1">
    <source>
        <dbReference type="SAM" id="MobiDB-lite"/>
    </source>
</evidence>
<organism evidence="2 3">
    <name type="scientific">Tsukamurella tyrosinosolvens</name>
    <dbReference type="NCBI Taxonomy" id="57704"/>
    <lineage>
        <taxon>Bacteria</taxon>
        <taxon>Bacillati</taxon>
        <taxon>Actinomycetota</taxon>
        <taxon>Actinomycetes</taxon>
        <taxon>Mycobacteriales</taxon>
        <taxon>Tsukamurellaceae</taxon>
        <taxon>Tsukamurella</taxon>
    </lineage>
</organism>
<protein>
    <submittedName>
        <fullName evidence="2">Uncharacterized protein</fullName>
    </submittedName>
</protein>
<dbReference type="RefSeq" id="WP_068742737.1">
    <property type="nucleotide sequence ID" value="NZ_FNSA01000003.1"/>
</dbReference>
<dbReference type="STRING" id="57704.SAMN04489793_3280"/>
<sequence>MSAVDRAADVFEGHDHFESPQGTDQCKCGRAVDGRTGWSIHVAQAIGEADGLALIELDEPERDENGDFAFSDGSEAGSVVASRGLVWGAGWEWTPEGAIDVGRQWIAAGRFAGRAEKEARESRGEAGARTTRRRRATHFASPPRPDRPTTRRTP</sequence>
<feature type="compositionally biased region" description="Basic and acidic residues" evidence="1">
    <location>
        <begin position="113"/>
        <end position="126"/>
    </location>
</feature>
<proteinExistence type="predicted"/>
<dbReference type="AlphaFoldDB" id="A0A1H4VMX3"/>
<dbReference type="Proteomes" id="UP000182241">
    <property type="component" value="Unassembled WGS sequence"/>
</dbReference>
<name>A0A1H4VMX3_TSUTY</name>
<feature type="region of interest" description="Disordered" evidence="1">
    <location>
        <begin position="112"/>
        <end position="154"/>
    </location>
</feature>
<dbReference type="OrthoDB" id="9997196at2"/>
<gene>
    <name evidence="2" type="ORF">SAMN04489793_3280</name>
</gene>